<dbReference type="EMBL" id="JAAGNX010000002">
    <property type="protein sequence ID" value="NDV62329.1"/>
    <property type="molecule type" value="Genomic_DNA"/>
</dbReference>
<feature type="domain" description="Glycosyltransferase 2-like" evidence="2">
    <location>
        <begin position="4"/>
        <end position="140"/>
    </location>
</feature>
<feature type="domain" description="Galactosyltransferase C-terminal" evidence="3">
    <location>
        <begin position="176"/>
        <end position="232"/>
    </location>
</feature>
<dbReference type="InterPro" id="IPR001173">
    <property type="entry name" value="Glyco_trans_2-like"/>
</dbReference>
<dbReference type="InterPro" id="IPR027791">
    <property type="entry name" value="Galactosyl_T_C"/>
</dbReference>
<name>A0A6B2M299_9BACT</name>
<dbReference type="InterPro" id="IPR050834">
    <property type="entry name" value="Glycosyltransf_2"/>
</dbReference>
<evidence type="ECO:0000313" key="4">
    <source>
        <dbReference type="EMBL" id="NDV62329.1"/>
    </source>
</evidence>
<dbReference type="SUPFAM" id="SSF53448">
    <property type="entry name" value="Nucleotide-diphospho-sugar transferases"/>
    <property type="match status" value="1"/>
</dbReference>
<reference evidence="4 5" key="1">
    <citation type="submission" date="2020-02" db="EMBL/GenBank/DDBJ databases">
        <title>Albibacoteraceae fam. nov., the first described family within the subdivision 4 Verrucomicrobia.</title>
        <authorList>
            <person name="Xi F."/>
        </authorList>
    </citation>
    <scope>NUCLEOTIDE SEQUENCE [LARGE SCALE GENOMIC DNA]</scope>
    <source>
        <strain evidence="4 5">CK1056</strain>
    </source>
</reference>
<dbReference type="CDD" id="cd06420">
    <property type="entry name" value="GT2_Chondriotin_Pol_N"/>
    <property type="match status" value="1"/>
</dbReference>
<dbReference type="GO" id="GO:0016740">
    <property type="term" value="F:transferase activity"/>
    <property type="evidence" value="ECO:0007669"/>
    <property type="project" value="UniProtKB-KW"/>
</dbReference>
<evidence type="ECO:0000259" key="2">
    <source>
        <dbReference type="Pfam" id="PF00535"/>
    </source>
</evidence>
<proteinExistence type="predicted"/>
<evidence type="ECO:0000313" key="5">
    <source>
        <dbReference type="Proteomes" id="UP000478417"/>
    </source>
</evidence>
<gene>
    <name evidence="4" type="ORF">G0Q06_07705</name>
</gene>
<dbReference type="PANTHER" id="PTHR43685">
    <property type="entry name" value="GLYCOSYLTRANSFERASE"/>
    <property type="match status" value="1"/>
</dbReference>
<dbReference type="AlphaFoldDB" id="A0A6B2M299"/>
<dbReference type="InterPro" id="IPR029044">
    <property type="entry name" value="Nucleotide-diphossugar_trans"/>
</dbReference>
<dbReference type="Gene3D" id="3.90.550.10">
    <property type="entry name" value="Spore Coat Polysaccharide Biosynthesis Protein SpsA, Chain A"/>
    <property type="match status" value="1"/>
</dbReference>
<evidence type="ECO:0000256" key="1">
    <source>
        <dbReference type="ARBA" id="ARBA00022679"/>
    </source>
</evidence>
<dbReference type="PANTHER" id="PTHR43685:SF3">
    <property type="entry name" value="SLR2126 PROTEIN"/>
    <property type="match status" value="1"/>
</dbReference>
<keyword evidence="1 4" id="KW-0808">Transferase</keyword>
<dbReference type="Pfam" id="PF02709">
    <property type="entry name" value="Glyco_transf_7C"/>
    <property type="match status" value="1"/>
</dbReference>
<evidence type="ECO:0000259" key="3">
    <source>
        <dbReference type="Pfam" id="PF02709"/>
    </source>
</evidence>
<organism evidence="4 5">
    <name type="scientific">Oceanipulchritudo coccoides</name>
    <dbReference type="NCBI Taxonomy" id="2706888"/>
    <lineage>
        <taxon>Bacteria</taxon>
        <taxon>Pseudomonadati</taxon>
        <taxon>Verrucomicrobiota</taxon>
        <taxon>Opitutia</taxon>
        <taxon>Puniceicoccales</taxon>
        <taxon>Oceanipulchritudinaceae</taxon>
        <taxon>Oceanipulchritudo</taxon>
    </lineage>
</organism>
<dbReference type="Proteomes" id="UP000478417">
    <property type="component" value="Unassembled WGS sequence"/>
</dbReference>
<comment type="caution">
    <text evidence="4">The sequence shown here is derived from an EMBL/GenBank/DDBJ whole genome shotgun (WGS) entry which is preliminary data.</text>
</comment>
<keyword evidence="5" id="KW-1185">Reference proteome</keyword>
<accession>A0A6B2M299</accession>
<dbReference type="RefSeq" id="WP_163964120.1">
    <property type="nucleotide sequence ID" value="NZ_JAAGNX010000002.1"/>
</dbReference>
<dbReference type="Pfam" id="PF00535">
    <property type="entry name" value="Glycos_transf_2"/>
    <property type="match status" value="1"/>
</dbReference>
<protein>
    <submittedName>
        <fullName evidence="4">Glycosyltransferase</fullName>
    </submittedName>
</protein>
<sequence length="269" mass="30499">MKISLCITTYNKPVQLEQVLSGIRRMSVLPDEVIVCDDGSGPETRSMLDRLKLDFPVPLRHLWQPDEGWQVSKSRNMGIKEAAGDYIVFIDGDCVPHHKFIEDHKQLAREGHFTLGDRAHVKQPYTNDFQPTFMQVMKGILSKKLHKRYVAIRNPLERPYRINYGDVTARELANLAVGCNMAFWKSDIVKINGFNESLEGWALEDIEMAGRLLVSGVTANKVWRQAILYHLDHGDPVFDDETILDSTESVLSNKVSWTPSGLSSTEEVS</sequence>